<dbReference type="AlphaFoldDB" id="A0A940NTC8"/>
<dbReference type="RefSeq" id="WP_209407057.1">
    <property type="nucleotide sequence ID" value="NZ_JAGIYQ010000014.1"/>
</dbReference>
<dbReference type="Proteomes" id="UP000682134">
    <property type="component" value="Unassembled WGS sequence"/>
</dbReference>
<dbReference type="EMBL" id="JAGIYQ010000014">
    <property type="protein sequence ID" value="MBP0726712.1"/>
    <property type="molecule type" value="Genomic_DNA"/>
</dbReference>
<evidence type="ECO:0000313" key="3">
    <source>
        <dbReference type="Proteomes" id="UP000682134"/>
    </source>
</evidence>
<reference evidence="2" key="1">
    <citation type="submission" date="2021-04" db="EMBL/GenBank/DDBJ databases">
        <title>Genome seq and assembly of Bacillus sp.</title>
        <authorList>
            <person name="Chhetri G."/>
        </authorList>
    </citation>
    <scope>NUCLEOTIDE SEQUENCE</scope>
    <source>
        <strain evidence="2">RG28</strain>
    </source>
</reference>
<dbReference type="Pfam" id="PF06527">
    <property type="entry name" value="TniQ"/>
    <property type="match status" value="1"/>
</dbReference>
<protein>
    <submittedName>
        <fullName evidence="2">TniQ family protein</fullName>
    </submittedName>
</protein>
<sequence>MSKRYLIVPQPKTDESLAGYLQRLSIENNYDSVSWIYNDLGFGLISNLNIYYHFYKQNILKKLIELTGLTKESILKMTYWYELGDIYNGDSYFQNYLRKRFSRFSSYNIIGVCPVCLKEDQYVRKIWELSLYKICYKHNCHLIDSCPNCYQPIMLTNSTEKCKCGFIYTTAKPIFVNKKENQVGKFLYCLIYEKKENLSSGNILSKFNLKVFIFLILYFSLKIDSTKFHSKLSYNTINKAFKIFETWPYGFYDFLKTYRKSKKLNFGGPSAFSSVYMDIYKKFKYEDELNFILTSFEEFLLYEMNEGVLLRKTNPKLINKNLKWLSKYSASKYLGVTMKTVNLLVEEKNIETRITSNGRKDVVQINFQRLIKLIEAKSNMIPAYSAAKLLGISKKLLLSLVKAGILNKIREGEKSYFDLRKIEMLLDTFENTSKKKKSSGKDLTKFSGACKVGLDNKPGLINIITYVLQNKLTPILIKKNAVGFNKYGFYKSDILNVHKQESSKTSYFSIYAVSEKLNIPSYYIKFLVENNYIESLMINNRKMITEESIKEYSRKYITSLELARKFNISATKIKKIVLENKINPIVNFPIQKVLIKRPPPSVYVIDDIMSAFIYNYSNLYNPKNVLKEK</sequence>
<evidence type="ECO:0000313" key="2">
    <source>
        <dbReference type="EMBL" id="MBP0726712.1"/>
    </source>
</evidence>
<evidence type="ECO:0000259" key="1">
    <source>
        <dbReference type="Pfam" id="PF06527"/>
    </source>
</evidence>
<proteinExistence type="predicted"/>
<accession>A0A940NTC8</accession>
<gene>
    <name evidence="2" type="ORF">J5Y03_16260</name>
</gene>
<name>A0A940NTC8_9BACI</name>
<organism evidence="2 3">
    <name type="scientific">Gottfriedia endophytica</name>
    <dbReference type="NCBI Taxonomy" id="2820819"/>
    <lineage>
        <taxon>Bacteria</taxon>
        <taxon>Bacillati</taxon>
        <taxon>Bacillota</taxon>
        <taxon>Bacilli</taxon>
        <taxon>Bacillales</taxon>
        <taxon>Bacillaceae</taxon>
        <taxon>Gottfriedia</taxon>
    </lineage>
</organism>
<dbReference type="InterPro" id="IPR009492">
    <property type="entry name" value="TniQ"/>
</dbReference>
<comment type="caution">
    <text evidence="2">The sequence shown here is derived from an EMBL/GenBank/DDBJ whole genome shotgun (WGS) entry which is preliminary data.</text>
</comment>
<feature type="domain" description="TniQ" evidence="1">
    <location>
        <begin position="7"/>
        <end position="142"/>
    </location>
</feature>
<keyword evidence="3" id="KW-1185">Reference proteome</keyword>